<name>A0A1F5YSS1_9BACT</name>
<dbReference type="SUPFAM" id="SSF54001">
    <property type="entry name" value="Cysteine proteinases"/>
    <property type="match status" value="1"/>
</dbReference>
<feature type="compositionally biased region" description="Pro residues" evidence="1">
    <location>
        <begin position="41"/>
        <end position="72"/>
    </location>
</feature>
<organism evidence="3 4">
    <name type="scientific">Candidatus Gottesmanbacteria bacterium RBG_16_37_8</name>
    <dbReference type="NCBI Taxonomy" id="1798371"/>
    <lineage>
        <taxon>Bacteria</taxon>
        <taxon>Candidatus Gottesmaniibacteriota</taxon>
    </lineage>
</organism>
<dbReference type="InterPro" id="IPR038765">
    <property type="entry name" value="Papain-like_cys_pep_sf"/>
</dbReference>
<dbReference type="STRING" id="1798371.A2W14_07040"/>
<dbReference type="AlphaFoldDB" id="A0A1F5YSS1"/>
<evidence type="ECO:0000259" key="2">
    <source>
        <dbReference type="PROSITE" id="PS50911"/>
    </source>
</evidence>
<feature type="region of interest" description="Disordered" evidence="1">
    <location>
        <begin position="41"/>
        <end position="82"/>
    </location>
</feature>
<evidence type="ECO:0000313" key="3">
    <source>
        <dbReference type="EMBL" id="OGG03250.1"/>
    </source>
</evidence>
<dbReference type="EMBL" id="MFJA01000035">
    <property type="protein sequence ID" value="OGG03250.1"/>
    <property type="molecule type" value="Genomic_DNA"/>
</dbReference>
<evidence type="ECO:0000256" key="1">
    <source>
        <dbReference type="SAM" id="MobiDB-lite"/>
    </source>
</evidence>
<accession>A0A1F5YSS1</accession>
<comment type="caution">
    <text evidence="3">The sequence shown here is derived from an EMBL/GenBank/DDBJ whole genome shotgun (WGS) entry which is preliminary data.</text>
</comment>
<feature type="domain" description="Peptidase C51" evidence="2">
    <location>
        <begin position="114"/>
        <end position="241"/>
    </location>
</feature>
<dbReference type="PROSITE" id="PS50911">
    <property type="entry name" value="CHAP"/>
    <property type="match status" value="1"/>
</dbReference>
<sequence length="243" mass="26683">MPKKLLLISFLLLFLNLFLVKNISFAQTPTSPKSIKFGYFTPPPTRTPTQTPIPLPTDPAGPTPTGPTPTGPTPTDEPDGNKIPEVIDLVNQIRQHCTNGVIYDGNIDCIDKLVLPRAVEAEVKSELKFSVTWNNFLQCVGFVRASTARKYGTAVDKGGDAINFSTNVPTGYIFIDKNSGVKIKINDLAIWDYDTWGHIAYVIQVNSSNVFQVAEANFSSNGKVEITSKTVDSPNLIGWIRRV</sequence>
<evidence type="ECO:0000313" key="4">
    <source>
        <dbReference type="Proteomes" id="UP000176665"/>
    </source>
</evidence>
<dbReference type="Gene3D" id="3.90.1720.10">
    <property type="entry name" value="endopeptidase domain like (from Nostoc punctiforme)"/>
    <property type="match status" value="1"/>
</dbReference>
<reference evidence="3 4" key="1">
    <citation type="journal article" date="2016" name="Nat. Commun.">
        <title>Thousands of microbial genomes shed light on interconnected biogeochemical processes in an aquifer system.</title>
        <authorList>
            <person name="Anantharaman K."/>
            <person name="Brown C.T."/>
            <person name="Hug L.A."/>
            <person name="Sharon I."/>
            <person name="Castelle C.J."/>
            <person name="Probst A.J."/>
            <person name="Thomas B.C."/>
            <person name="Singh A."/>
            <person name="Wilkins M.J."/>
            <person name="Karaoz U."/>
            <person name="Brodie E.L."/>
            <person name="Williams K.H."/>
            <person name="Hubbard S.S."/>
            <person name="Banfield J.F."/>
        </authorList>
    </citation>
    <scope>NUCLEOTIDE SEQUENCE [LARGE SCALE GENOMIC DNA]</scope>
</reference>
<dbReference type="InterPro" id="IPR007921">
    <property type="entry name" value="CHAP_dom"/>
</dbReference>
<proteinExistence type="predicted"/>
<dbReference type="Proteomes" id="UP000176665">
    <property type="component" value="Unassembled WGS sequence"/>
</dbReference>
<gene>
    <name evidence="3" type="ORF">A2W14_07040</name>
</gene>
<dbReference type="Pfam" id="PF05257">
    <property type="entry name" value="CHAP"/>
    <property type="match status" value="1"/>
</dbReference>
<protein>
    <recommendedName>
        <fullName evidence="2">Peptidase C51 domain-containing protein</fullName>
    </recommendedName>
</protein>